<dbReference type="RefSeq" id="WP_185661966.1">
    <property type="nucleotide sequence ID" value="NZ_CAWPOO010000013.1"/>
</dbReference>
<dbReference type="PANTHER" id="PTHR11952:SF2">
    <property type="entry name" value="LD24639P"/>
    <property type="match status" value="1"/>
</dbReference>
<evidence type="ECO:0000313" key="5">
    <source>
        <dbReference type="Proteomes" id="UP000526501"/>
    </source>
</evidence>
<reference evidence="4 5" key="1">
    <citation type="submission" date="2020-07" db="EMBL/GenBank/DDBJ databases">
        <authorList>
            <person name="Feng X."/>
        </authorList>
    </citation>
    <scope>NUCLEOTIDE SEQUENCE [LARGE SCALE GENOMIC DNA]</scope>
    <source>
        <strain evidence="4 5">JCM23202</strain>
    </source>
</reference>
<dbReference type="EMBL" id="JACHVC010000013">
    <property type="protein sequence ID" value="MBC2608112.1"/>
    <property type="molecule type" value="Genomic_DNA"/>
</dbReference>
<dbReference type="GO" id="GO:0070569">
    <property type="term" value="F:uridylyltransferase activity"/>
    <property type="evidence" value="ECO:0007669"/>
    <property type="project" value="InterPro"/>
</dbReference>
<dbReference type="SUPFAM" id="SSF53448">
    <property type="entry name" value="Nucleotide-diphospho-sugar transferases"/>
    <property type="match status" value="1"/>
</dbReference>
<keyword evidence="5" id="KW-1185">Reference proteome</keyword>
<dbReference type="PANTHER" id="PTHR11952">
    <property type="entry name" value="UDP- GLUCOSE PYROPHOSPHORYLASE"/>
    <property type="match status" value="1"/>
</dbReference>
<dbReference type="Proteomes" id="UP000526501">
    <property type="component" value="Unassembled WGS sequence"/>
</dbReference>
<protein>
    <submittedName>
        <fullName evidence="4">UDPGP type 1 family protein</fullName>
    </submittedName>
</protein>
<comment type="similarity">
    <text evidence="1">Belongs to the UDPGP type 1 family.</text>
</comment>
<dbReference type="AlphaFoldDB" id="A0A7X1B9D5"/>
<dbReference type="CDD" id="cd04193">
    <property type="entry name" value="UDPGlcNAc_PPase"/>
    <property type="match status" value="1"/>
</dbReference>
<accession>A0A7X1B9D5</accession>
<sequence>MELKQLFESHGQGQVFRFWDELDETQQANLSSQASEIDLDELENLVATLVKGGGGHDEEDFSTLKPAPYISIPENLDTDPEWKEAKELGEAALKAGKVAAFTVAGGQGTRLGYDGPKGTFPVTPIKSKSLFQVFAEKIQAARVRYSCALPWFVMTSDINHTATVAFFEENAYFGLAEGSVTFFRQGRMPAVDLDGKIILEDKGSIAMSPDGHGGALRALDRSGSFQAMVDAGIEVLSYFQVDNPLVQPVDPYFIGFHLKSGSTLSSKMLPKAYEKEKLGHFCVQDGINKVVEYSDMPDELCALRDPDGQLSFRAGSIAIHVISVDFARSLVAPGSSVSLPFHRADKKIPFVDENGNVQKADTPNGVKFEMFVFDAIPFAKTSIVIETTRLADFSPVKNAEGIDSPESCKADQIKLFKQWFEAAGIELPEGYDLPIEVSPLFATDKQSFLESWSAKPVELDFSKPIYLG</sequence>
<dbReference type="InterPro" id="IPR039741">
    <property type="entry name" value="UDP-sugar_pyrophosphorylase"/>
</dbReference>
<comment type="caution">
    <text evidence="4">The sequence shown here is derived from an EMBL/GenBank/DDBJ whole genome shotgun (WGS) entry which is preliminary data.</text>
</comment>
<evidence type="ECO:0000256" key="2">
    <source>
        <dbReference type="ARBA" id="ARBA00022679"/>
    </source>
</evidence>
<dbReference type="Pfam" id="PF01704">
    <property type="entry name" value="UDPGP"/>
    <property type="match status" value="1"/>
</dbReference>
<evidence type="ECO:0000256" key="1">
    <source>
        <dbReference type="ARBA" id="ARBA00010401"/>
    </source>
</evidence>
<dbReference type="InterPro" id="IPR002618">
    <property type="entry name" value="UDPGP_fam"/>
</dbReference>
<evidence type="ECO:0000313" key="4">
    <source>
        <dbReference type="EMBL" id="MBC2608112.1"/>
    </source>
</evidence>
<proteinExistence type="inferred from homology"/>
<name>A0A7X1B9D5_9BACT</name>
<dbReference type="Gene3D" id="3.90.550.10">
    <property type="entry name" value="Spore Coat Polysaccharide Biosynthesis Protein SpsA, Chain A"/>
    <property type="match status" value="1"/>
</dbReference>
<evidence type="ECO:0000256" key="3">
    <source>
        <dbReference type="ARBA" id="ARBA00022695"/>
    </source>
</evidence>
<keyword evidence="3" id="KW-0548">Nucleotidyltransferase</keyword>
<gene>
    <name evidence="4" type="ORF">H5P27_18805</name>
</gene>
<organism evidence="4 5">
    <name type="scientific">Pelagicoccus albus</name>
    <dbReference type="NCBI Taxonomy" id="415222"/>
    <lineage>
        <taxon>Bacteria</taxon>
        <taxon>Pseudomonadati</taxon>
        <taxon>Verrucomicrobiota</taxon>
        <taxon>Opitutia</taxon>
        <taxon>Puniceicoccales</taxon>
        <taxon>Pelagicoccaceae</taxon>
        <taxon>Pelagicoccus</taxon>
    </lineage>
</organism>
<dbReference type="InterPro" id="IPR029044">
    <property type="entry name" value="Nucleotide-diphossugar_trans"/>
</dbReference>
<keyword evidence="2" id="KW-0808">Transferase</keyword>